<feature type="transmembrane region" description="Helical" evidence="7">
    <location>
        <begin position="221"/>
        <end position="242"/>
    </location>
</feature>
<protein>
    <recommendedName>
        <fullName evidence="8">ABC transmembrane type-1 domain-containing protein</fullName>
    </recommendedName>
</protein>
<dbReference type="PROSITE" id="PS50928">
    <property type="entry name" value="ABC_TM1"/>
    <property type="match status" value="1"/>
</dbReference>
<dbReference type="InterPro" id="IPR035906">
    <property type="entry name" value="MetI-like_sf"/>
</dbReference>
<dbReference type="CDD" id="cd06261">
    <property type="entry name" value="TM_PBP2"/>
    <property type="match status" value="1"/>
</dbReference>
<dbReference type="PANTHER" id="PTHR30406">
    <property type="entry name" value="SULFATE TRANSPORT SYSTEM PERMEASE PROTEIN"/>
    <property type="match status" value="1"/>
</dbReference>
<reference evidence="9 10" key="1">
    <citation type="journal article" date="2016" name="Sci. Rep.">
        <title>Metabolic traits of an uncultured archaeal lineage -MSBL1- from brine pools of the Red Sea.</title>
        <authorList>
            <person name="Mwirichia R."/>
            <person name="Alam I."/>
            <person name="Rashid M."/>
            <person name="Vinu M."/>
            <person name="Ba-Alawi W."/>
            <person name="Anthony Kamau A."/>
            <person name="Kamanda Ngugi D."/>
            <person name="Goker M."/>
            <person name="Klenk H.P."/>
            <person name="Bajic V."/>
            <person name="Stingl U."/>
        </authorList>
    </citation>
    <scope>NUCLEOTIDE SEQUENCE [LARGE SCALE GENOMIC DNA]</scope>
    <source>
        <strain evidence="9">SCGC-AAA261F17</strain>
    </source>
</reference>
<dbReference type="EMBL" id="LHXY01000005">
    <property type="protein sequence ID" value="KXB02352.1"/>
    <property type="molecule type" value="Genomic_DNA"/>
</dbReference>
<evidence type="ECO:0000256" key="5">
    <source>
        <dbReference type="ARBA" id="ARBA00023032"/>
    </source>
</evidence>
<dbReference type="InterPro" id="IPR000515">
    <property type="entry name" value="MetI-like"/>
</dbReference>
<dbReference type="InterPro" id="IPR005667">
    <property type="entry name" value="Sulph_transpt2"/>
</dbReference>
<dbReference type="InterPro" id="IPR006469">
    <property type="entry name" value="NifC_ABC_porter"/>
</dbReference>
<sequence>MGVILLILFFFFVGLIVVTFLYTGGGEIISALSSEETLFAIKLSLLTATITTIISVLVAIPAAYALSKFDFPGEDVIDSTLNLPIVLPPVAVGAILLIFFTTPPGATVESVFVRFTYAVPGIILAQFVIVTALAIRVLKPAFDDFDSEYENVARTLGYNKFQTFFKVTLPMCKKAIIAAGVLAWARAIGEFGATVMLAGATRMKTETMPISIFLNMAEADVAQVAALILITIGISISVLYVTKKVIGGFRLW</sequence>
<name>A0A133V7D0_9EURY</name>
<evidence type="ECO:0000256" key="6">
    <source>
        <dbReference type="ARBA" id="ARBA00023136"/>
    </source>
</evidence>
<keyword evidence="10" id="KW-1185">Reference proteome</keyword>
<comment type="caution">
    <text evidence="9">The sequence shown here is derived from an EMBL/GenBank/DDBJ whole genome shotgun (WGS) entry which is preliminary data.</text>
</comment>
<dbReference type="Pfam" id="PF00528">
    <property type="entry name" value="BPD_transp_1"/>
    <property type="match status" value="1"/>
</dbReference>
<feature type="transmembrane region" description="Helical" evidence="7">
    <location>
        <begin position="79"/>
        <end position="100"/>
    </location>
</feature>
<evidence type="ECO:0000313" key="9">
    <source>
        <dbReference type="EMBL" id="KXB02352.1"/>
    </source>
</evidence>
<keyword evidence="2 7" id="KW-0813">Transport</keyword>
<dbReference type="Gene3D" id="1.10.3720.10">
    <property type="entry name" value="MetI-like"/>
    <property type="match status" value="1"/>
</dbReference>
<evidence type="ECO:0000256" key="7">
    <source>
        <dbReference type="RuleBase" id="RU363032"/>
    </source>
</evidence>
<organism evidence="9 10">
    <name type="scientific">candidate division MSBL1 archaeon SCGC-AAA261F17</name>
    <dbReference type="NCBI Taxonomy" id="1698274"/>
    <lineage>
        <taxon>Archaea</taxon>
        <taxon>Methanobacteriati</taxon>
        <taxon>Methanobacteriota</taxon>
        <taxon>candidate division MSBL1</taxon>
    </lineage>
</organism>
<evidence type="ECO:0000256" key="2">
    <source>
        <dbReference type="ARBA" id="ARBA00022448"/>
    </source>
</evidence>
<dbReference type="SUPFAM" id="SSF161098">
    <property type="entry name" value="MetI-like"/>
    <property type="match status" value="1"/>
</dbReference>
<feature type="transmembrane region" description="Helical" evidence="7">
    <location>
        <begin position="43"/>
        <end position="67"/>
    </location>
</feature>
<feature type="transmembrane region" description="Helical" evidence="7">
    <location>
        <begin position="112"/>
        <end position="135"/>
    </location>
</feature>
<keyword evidence="4 7" id="KW-1133">Transmembrane helix</keyword>
<evidence type="ECO:0000256" key="3">
    <source>
        <dbReference type="ARBA" id="ARBA00022692"/>
    </source>
</evidence>
<evidence type="ECO:0000256" key="4">
    <source>
        <dbReference type="ARBA" id="ARBA00022989"/>
    </source>
</evidence>
<dbReference type="AlphaFoldDB" id="A0A133V7D0"/>
<evidence type="ECO:0000259" key="8">
    <source>
        <dbReference type="PROSITE" id="PS50928"/>
    </source>
</evidence>
<keyword evidence="5" id="KW-0764">Sulfate transport</keyword>
<proteinExistence type="inferred from homology"/>
<dbReference type="PANTHER" id="PTHR30406:SF8">
    <property type="entry name" value="SULFATE TRANSPORT SYSTEM PERMEASE PROTEIN CYST"/>
    <property type="match status" value="1"/>
</dbReference>
<evidence type="ECO:0000256" key="1">
    <source>
        <dbReference type="ARBA" id="ARBA00004141"/>
    </source>
</evidence>
<gene>
    <name evidence="9" type="ORF">AKJ44_00750</name>
</gene>
<dbReference type="PATRIC" id="fig|1698274.3.peg.480"/>
<dbReference type="GO" id="GO:0015419">
    <property type="term" value="F:ABC-type sulfate transporter activity"/>
    <property type="evidence" value="ECO:0007669"/>
    <property type="project" value="InterPro"/>
</dbReference>
<keyword evidence="6 7" id="KW-0472">Membrane</keyword>
<evidence type="ECO:0000313" key="10">
    <source>
        <dbReference type="Proteomes" id="UP000070035"/>
    </source>
</evidence>
<feature type="domain" description="ABC transmembrane type-1" evidence="8">
    <location>
        <begin position="41"/>
        <end position="240"/>
    </location>
</feature>
<comment type="subcellular location">
    <subcellularLocation>
        <location evidence="7">Cell membrane</location>
        <topology evidence="7">Multi-pass membrane protein</topology>
    </subcellularLocation>
    <subcellularLocation>
        <location evidence="1">Membrane</location>
        <topology evidence="1">Multi-pass membrane protein</topology>
    </subcellularLocation>
</comment>
<dbReference type="NCBIfam" id="TIGR01581">
    <property type="entry name" value="Mo_ABC_porter"/>
    <property type="match status" value="1"/>
</dbReference>
<dbReference type="Proteomes" id="UP000070035">
    <property type="component" value="Unassembled WGS sequence"/>
</dbReference>
<keyword evidence="3 7" id="KW-0812">Transmembrane</keyword>
<feature type="transmembrane region" description="Helical" evidence="7">
    <location>
        <begin position="175"/>
        <end position="201"/>
    </location>
</feature>
<accession>A0A133V7D0</accession>
<comment type="similarity">
    <text evidence="7">Belongs to the binding-protein-dependent transport system permease family.</text>
</comment>
<dbReference type="GO" id="GO:0005886">
    <property type="term" value="C:plasma membrane"/>
    <property type="evidence" value="ECO:0007669"/>
    <property type="project" value="UniProtKB-SubCell"/>
</dbReference>